<reference evidence="1 2" key="1">
    <citation type="journal article" date="2012" name="Science">
        <title>The Paleozoic origin of enzymatic lignin decomposition reconstructed from 31 fungal genomes.</title>
        <authorList>
            <person name="Floudas D."/>
            <person name="Binder M."/>
            <person name="Riley R."/>
            <person name="Barry K."/>
            <person name="Blanchette R.A."/>
            <person name="Henrissat B."/>
            <person name="Martinez A.T."/>
            <person name="Otillar R."/>
            <person name="Spatafora J.W."/>
            <person name="Yadav J.S."/>
            <person name="Aerts A."/>
            <person name="Benoit I."/>
            <person name="Boyd A."/>
            <person name="Carlson A."/>
            <person name="Copeland A."/>
            <person name="Coutinho P.M."/>
            <person name="de Vries R.P."/>
            <person name="Ferreira P."/>
            <person name="Findley K."/>
            <person name="Foster B."/>
            <person name="Gaskell J."/>
            <person name="Glotzer D."/>
            <person name="Gorecki P."/>
            <person name="Heitman J."/>
            <person name="Hesse C."/>
            <person name="Hori C."/>
            <person name="Igarashi K."/>
            <person name="Jurgens J.A."/>
            <person name="Kallen N."/>
            <person name="Kersten P."/>
            <person name="Kohler A."/>
            <person name="Kuees U."/>
            <person name="Kumar T.K.A."/>
            <person name="Kuo A."/>
            <person name="LaButti K."/>
            <person name="Larrondo L.F."/>
            <person name="Lindquist E."/>
            <person name="Ling A."/>
            <person name="Lombard V."/>
            <person name="Lucas S."/>
            <person name="Lundell T."/>
            <person name="Martin R."/>
            <person name="McLaughlin D.J."/>
            <person name="Morgenstern I."/>
            <person name="Morin E."/>
            <person name="Murat C."/>
            <person name="Nagy L.G."/>
            <person name="Nolan M."/>
            <person name="Ohm R.A."/>
            <person name="Patyshakuliyeva A."/>
            <person name="Rokas A."/>
            <person name="Ruiz-Duenas F.J."/>
            <person name="Sabat G."/>
            <person name="Salamov A."/>
            <person name="Samejima M."/>
            <person name="Schmutz J."/>
            <person name="Slot J.C."/>
            <person name="St John F."/>
            <person name="Stenlid J."/>
            <person name="Sun H."/>
            <person name="Sun S."/>
            <person name="Syed K."/>
            <person name="Tsang A."/>
            <person name="Wiebenga A."/>
            <person name="Young D."/>
            <person name="Pisabarro A."/>
            <person name="Eastwood D.C."/>
            <person name="Martin F."/>
            <person name="Cullen D."/>
            <person name="Grigoriev I.V."/>
            <person name="Hibbett D.S."/>
        </authorList>
    </citation>
    <scope>NUCLEOTIDE SEQUENCE [LARGE SCALE GENOMIC DNA]</scope>
    <source>
        <strain evidence="1 2">DJM-731 SS1</strain>
    </source>
</reference>
<feature type="non-terminal residue" evidence="1">
    <location>
        <position position="1"/>
    </location>
</feature>
<protein>
    <submittedName>
        <fullName evidence="1">Uncharacterized protein</fullName>
    </submittedName>
</protein>
<keyword evidence="2" id="KW-1185">Reference proteome</keyword>
<evidence type="ECO:0000313" key="2">
    <source>
        <dbReference type="Proteomes" id="UP000030653"/>
    </source>
</evidence>
<dbReference type="OrthoDB" id="444848at2759"/>
<dbReference type="EMBL" id="JH795869">
    <property type="protein sequence ID" value="EJT99559.1"/>
    <property type="molecule type" value="Genomic_DNA"/>
</dbReference>
<accession>M5FVB8</accession>
<dbReference type="HOGENOM" id="CLU_000384_22_9_1"/>
<feature type="non-terminal residue" evidence="1">
    <location>
        <position position="82"/>
    </location>
</feature>
<proteinExistence type="predicted"/>
<organism evidence="1 2">
    <name type="scientific">Dacryopinax primogenitus (strain DJM 731)</name>
    <name type="common">Brown rot fungus</name>
    <dbReference type="NCBI Taxonomy" id="1858805"/>
    <lineage>
        <taxon>Eukaryota</taxon>
        <taxon>Fungi</taxon>
        <taxon>Dikarya</taxon>
        <taxon>Basidiomycota</taxon>
        <taxon>Agaricomycotina</taxon>
        <taxon>Dacrymycetes</taxon>
        <taxon>Dacrymycetales</taxon>
        <taxon>Dacrymycetaceae</taxon>
        <taxon>Dacryopinax</taxon>
    </lineage>
</organism>
<dbReference type="Proteomes" id="UP000030653">
    <property type="component" value="Unassembled WGS sequence"/>
</dbReference>
<sequence>HILAEYDFKPGTLVLIHNTRMEKELNCKLKPCFLGPMAVVTQTARGSNVIANLDGAILKAHIAQFCIYLYHQQSEHTPTLPD</sequence>
<dbReference type="STRING" id="1858805.M5FVB8"/>
<dbReference type="RefSeq" id="XP_040626457.1">
    <property type="nucleotide sequence ID" value="XM_040774374.1"/>
</dbReference>
<name>M5FVB8_DACPD</name>
<evidence type="ECO:0000313" key="1">
    <source>
        <dbReference type="EMBL" id="EJT99559.1"/>
    </source>
</evidence>
<dbReference type="AlphaFoldDB" id="M5FVB8"/>
<gene>
    <name evidence="1" type="ORF">DACRYDRAFT_33636</name>
</gene>
<dbReference type="GeneID" id="63689436"/>
<dbReference type="OMA" id="IHNTRME"/>